<feature type="transmembrane region" description="Helical" evidence="6">
    <location>
        <begin position="335"/>
        <end position="354"/>
    </location>
</feature>
<organism evidence="8 9">
    <name type="scientific">Acuticoccus sediminis</name>
    <dbReference type="NCBI Taxonomy" id="2184697"/>
    <lineage>
        <taxon>Bacteria</taxon>
        <taxon>Pseudomonadati</taxon>
        <taxon>Pseudomonadota</taxon>
        <taxon>Alphaproteobacteria</taxon>
        <taxon>Hyphomicrobiales</taxon>
        <taxon>Amorphaceae</taxon>
        <taxon>Acuticoccus</taxon>
    </lineage>
</organism>
<feature type="transmembrane region" description="Helical" evidence="6">
    <location>
        <begin position="360"/>
        <end position="382"/>
    </location>
</feature>
<dbReference type="InterPro" id="IPR036259">
    <property type="entry name" value="MFS_trans_sf"/>
</dbReference>
<evidence type="ECO:0000313" key="9">
    <source>
        <dbReference type="Proteomes" id="UP000249590"/>
    </source>
</evidence>
<feature type="transmembrane region" description="Helical" evidence="6">
    <location>
        <begin position="297"/>
        <end position="323"/>
    </location>
</feature>
<feature type="transmembrane region" description="Helical" evidence="6">
    <location>
        <begin position="465"/>
        <end position="494"/>
    </location>
</feature>
<dbReference type="AlphaFoldDB" id="A0A8B2P168"/>
<dbReference type="PANTHER" id="PTHR43124:SF3">
    <property type="entry name" value="CHLORAMPHENICOL EFFLUX PUMP RV0191"/>
    <property type="match status" value="1"/>
</dbReference>
<dbReference type="GO" id="GO:0005886">
    <property type="term" value="C:plasma membrane"/>
    <property type="evidence" value="ECO:0007669"/>
    <property type="project" value="UniProtKB-SubCell"/>
</dbReference>
<feature type="transmembrane region" description="Helical" evidence="6">
    <location>
        <begin position="538"/>
        <end position="556"/>
    </location>
</feature>
<dbReference type="Proteomes" id="UP000249590">
    <property type="component" value="Unassembled WGS sequence"/>
</dbReference>
<accession>A0A8B2P168</accession>
<keyword evidence="4 6" id="KW-1133">Transmembrane helix</keyword>
<name>A0A8B2P168_9HYPH</name>
<comment type="caution">
    <text evidence="8">The sequence shown here is derived from an EMBL/GenBank/DDBJ whole genome shotgun (WGS) entry which is preliminary data.</text>
</comment>
<feature type="transmembrane region" description="Helical" evidence="6">
    <location>
        <begin position="394"/>
        <end position="416"/>
    </location>
</feature>
<dbReference type="InterPro" id="IPR050189">
    <property type="entry name" value="MFS_Efflux_Transporters"/>
</dbReference>
<evidence type="ECO:0000256" key="5">
    <source>
        <dbReference type="ARBA" id="ARBA00023136"/>
    </source>
</evidence>
<feature type="transmembrane region" description="Helical" evidence="6">
    <location>
        <begin position="149"/>
        <end position="172"/>
    </location>
</feature>
<evidence type="ECO:0000256" key="6">
    <source>
        <dbReference type="SAM" id="Phobius"/>
    </source>
</evidence>
<dbReference type="OrthoDB" id="9812221at2"/>
<reference evidence="8 9" key="1">
    <citation type="submission" date="2018-05" db="EMBL/GenBank/DDBJ databases">
        <title>Acuticoccus sediminis sp. nov., isolated from deep-sea sediment of Indian Ocean.</title>
        <authorList>
            <person name="Liu X."/>
            <person name="Lai Q."/>
            <person name="Du Y."/>
            <person name="Sun F."/>
            <person name="Zhang X."/>
            <person name="Wang S."/>
            <person name="Shao Z."/>
        </authorList>
    </citation>
    <scope>NUCLEOTIDE SEQUENCE [LARGE SCALE GENOMIC DNA]</scope>
    <source>
        <strain evidence="8 9">PTG4-2</strain>
    </source>
</reference>
<comment type="subcellular location">
    <subcellularLocation>
        <location evidence="1">Cell membrane</location>
        <topology evidence="1">Multi-pass membrane protein</topology>
    </subcellularLocation>
</comment>
<sequence length="664" mass="70209">MRRFDGILLACVTAVLIAGLAAISWQTISAAERLLLPALDQKARTVARSISGLVGQAGEYGIGLDQLVRAEDVLDVALQENPEFAFVRIVHPDGRVVAQSDSHDFEPEELADADGMETASAPIVVGGKTVGEVVVGTPDRVARVLVRELWLDVAVLLIVAVLVALELVSFAFTQASAVMLRGLAQRLAALWRGDFRPHLPLSGSGAIAQEVEAVDQEIARVHAEHVRLVDAATAKGDREALAELDRIDASHKLSSTRYETPVALVAVRAPVFLFYFAEELTRPFLPSYIESMAQPIAGLSVEFVIALPITIFMAIMALGQPVLNVWTEKFGRARSLRLGAVAAVLGFLATSVAASMGTLIAARAITAVGFAIVFVAAQGYIVDRTGAANRARGMSLFVSAIMAAMLCGPPIGGIIADRLGPNPTFLISAAMALVAYICAVVALPDDRETRITAKPTARLRDCAIVLTKPAIFLLMVACAFPAKMILIGIAFYYLPLDLAVSFEPSTIGRVLMLYGLVMLLVVPAISSFSDQNAKRVPYVVLGGVLSGLAVAHLFLWPEPWGAALFVVQVGIAQGLSTTPQSALVGELGRRYFPQLSEGGVYGVFRLVERSGNAAGPAVFAAVWAATSAEIAILFMGFVLIAGALLFGLAMMVAESGPVAALSNE</sequence>
<feature type="transmembrane region" description="Helical" evidence="6">
    <location>
        <begin position="630"/>
        <end position="653"/>
    </location>
</feature>
<dbReference type="InterPro" id="IPR020846">
    <property type="entry name" value="MFS_dom"/>
</dbReference>
<dbReference type="GO" id="GO:0022857">
    <property type="term" value="F:transmembrane transporter activity"/>
    <property type="evidence" value="ECO:0007669"/>
    <property type="project" value="InterPro"/>
</dbReference>
<feature type="transmembrane region" description="Helical" evidence="6">
    <location>
        <begin position="260"/>
        <end position="277"/>
    </location>
</feature>
<evidence type="ECO:0000259" key="7">
    <source>
        <dbReference type="PROSITE" id="PS50850"/>
    </source>
</evidence>
<protein>
    <recommendedName>
        <fullName evidence="7">Major facilitator superfamily (MFS) profile domain-containing protein</fullName>
    </recommendedName>
</protein>
<feature type="transmembrane region" description="Helical" evidence="6">
    <location>
        <begin position="422"/>
        <end position="444"/>
    </location>
</feature>
<dbReference type="SUPFAM" id="SSF103473">
    <property type="entry name" value="MFS general substrate transporter"/>
    <property type="match status" value="1"/>
</dbReference>
<dbReference type="PANTHER" id="PTHR43124">
    <property type="entry name" value="PURINE EFFLUX PUMP PBUE"/>
    <property type="match status" value="1"/>
</dbReference>
<feature type="transmembrane region" description="Helical" evidence="6">
    <location>
        <begin position="506"/>
        <end position="526"/>
    </location>
</feature>
<dbReference type="RefSeq" id="WP_111342953.1">
    <property type="nucleotide sequence ID" value="NZ_JAIWKD010000001.1"/>
</dbReference>
<keyword evidence="3 6" id="KW-0812">Transmembrane</keyword>
<evidence type="ECO:0000256" key="3">
    <source>
        <dbReference type="ARBA" id="ARBA00022692"/>
    </source>
</evidence>
<keyword evidence="2" id="KW-1003">Cell membrane</keyword>
<feature type="domain" description="Major facilitator superfamily (MFS) profile" evidence="7">
    <location>
        <begin position="263"/>
        <end position="654"/>
    </location>
</feature>
<dbReference type="Pfam" id="PF07690">
    <property type="entry name" value="MFS_1"/>
    <property type="match status" value="1"/>
</dbReference>
<dbReference type="Gene3D" id="1.20.1250.20">
    <property type="entry name" value="MFS general substrate transporter like domains"/>
    <property type="match status" value="1"/>
</dbReference>
<evidence type="ECO:0000256" key="2">
    <source>
        <dbReference type="ARBA" id="ARBA00022475"/>
    </source>
</evidence>
<keyword evidence="5 6" id="KW-0472">Membrane</keyword>
<evidence type="ECO:0000256" key="4">
    <source>
        <dbReference type="ARBA" id="ARBA00022989"/>
    </source>
</evidence>
<keyword evidence="9" id="KW-1185">Reference proteome</keyword>
<evidence type="ECO:0000313" key="8">
    <source>
        <dbReference type="EMBL" id="RAI03896.1"/>
    </source>
</evidence>
<gene>
    <name evidence="8" type="ORF">DLJ53_05345</name>
</gene>
<dbReference type="EMBL" id="QHHQ01000001">
    <property type="protein sequence ID" value="RAI03896.1"/>
    <property type="molecule type" value="Genomic_DNA"/>
</dbReference>
<dbReference type="InterPro" id="IPR011701">
    <property type="entry name" value="MFS"/>
</dbReference>
<dbReference type="CDD" id="cd17325">
    <property type="entry name" value="MFS_MdtG_SLC18_like"/>
    <property type="match status" value="1"/>
</dbReference>
<proteinExistence type="predicted"/>
<dbReference type="PROSITE" id="PS50850">
    <property type="entry name" value="MFS"/>
    <property type="match status" value="1"/>
</dbReference>
<evidence type="ECO:0000256" key="1">
    <source>
        <dbReference type="ARBA" id="ARBA00004651"/>
    </source>
</evidence>